<organism evidence="5 6">
    <name type="scientific">Candidatus Wildermuthbacteria bacterium RIFCSPLOWO2_02_FULL_47_9c</name>
    <dbReference type="NCBI Taxonomy" id="1802466"/>
    <lineage>
        <taxon>Bacteria</taxon>
        <taxon>Candidatus Wildermuthiibacteriota</taxon>
    </lineage>
</organism>
<evidence type="ECO:0000313" key="6">
    <source>
        <dbReference type="Proteomes" id="UP000178222"/>
    </source>
</evidence>
<dbReference type="Gene3D" id="3.40.710.10">
    <property type="entry name" value="DD-peptidase/beta-lactamase superfamily"/>
    <property type="match status" value="1"/>
</dbReference>
<dbReference type="PANTHER" id="PTHR30627">
    <property type="entry name" value="PEPTIDOGLYCAN D,D-TRANSPEPTIDASE"/>
    <property type="match status" value="1"/>
</dbReference>
<comment type="caution">
    <text evidence="5">The sequence shown here is derived from an EMBL/GenBank/DDBJ whole genome shotgun (WGS) entry which is preliminary data.</text>
</comment>
<dbReference type="EMBL" id="MHUL01000035">
    <property type="protein sequence ID" value="OHA76369.1"/>
    <property type="molecule type" value="Genomic_DNA"/>
</dbReference>
<keyword evidence="2" id="KW-0472">Membrane</keyword>
<protein>
    <recommendedName>
        <fullName evidence="7">Penicillin-binding protein transpeptidase domain-containing protein</fullName>
    </recommendedName>
</protein>
<evidence type="ECO:0000259" key="4">
    <source>
        <dbReference type="Pfam" id="PF03717"/>
    </source>
</evidence>
<dbReference type="Pfam" id="PF00905">
    <property type="entry name" value="Transpeptidase"/>
    <property type="match status" value="1"/>
</dbReference>
<sequence length="554" mass="60309">MSSWRLYFVLFLLFCLGALVSGRLVFLQIVNHGFYKALAQGQQTATALAKGERGSVFLQDKHGTLYALAANQKIPFAFVSPAELKKTEEAVSSLSEILQLEPEFILSKLQNKQSYFEVLKKPIADSEAQQIRDLKIAGVYAGMEQTRSYPQGTLAAHVIGFTNQDGKGQYGIEENRNAQLEGKEGIRASFKNPAHYLLTAFAIASKDGQDIVLTLDYNIQSVAESLLERAETGLKIEGGTIIVMDPASGKILALANAPSFNPSAYAKVEDMGVFQNSAIQKIHEPGSVFKAFTMAAALNEGVITPDTTYQDTGFVQVGAKKITNYDQRVWGEQTMTGVLERSINTGAVFSGRQLGNQKFLEYVEAFGFFEPTNIELAGEVFSRNAEFRKGYEVNFATASFGQGIEMTPLQVAKAFSALANNGALPNPYVVEGNENRNQKQVITPRAASQITSILVSVVQNGFAKSAQIPGYSVAGKTGTAQISWSALGVAKSGYSDKTIQSFVGYAPAFDPKFLILVKLDNPAAKTAEYSAVPIFRELAKYIIDYYQIPPDVTQ</sequence>
<feature type="domain" description="Penicillin-binding protein transpeptidase" evidence="3">
    <location>
        <begin position="239"/>
        <end position="539"/>
    </location>
</feature>
<comment type="subcellular location">
    <subcellularLocation>
        <location evidence="1">Membrane</location>
    </subcellularLocation>
</comment>
<dbReference type="Gene3D" id="3.30.450.330">
    <property type="match status" value="1"/>
</dbReference>
<dbReference type="InterPro" id="IPR005311">
    <property type="entry name" value="PBP_dimer"/>
</dbReference>
<evidence type="ECO:0000256" key="1">
    <source>
        <dbReference type="ARBA" id="ARBA00004370"/>
    </source>
</evidence>
<dbReference type="SUPFAM" id="SSF56601">
    <property type="entry name" value="beta-lactamase/transpeptidase-like"/>
    <property type="match status" value="1"/>
</dbReference>
<dbReference type="InterPro" id="IPR050515">
    <property type="entry name" value="Beta-lactam/transpept"/>
</dbReference>
<dbReference type="Proteomes" id="UP000178222">
    <property type="component" value="Unassembled WGS sequence"/>
</dbReference>
<evidence type="ECO:0008006" key="7">
    <source>
        <dbReference type="Google" id="ProtNLM"/>
    </source>
</evidence>
<dbReference type="GO" id="GO:0008658">
    <property type="term" value="F:penicillin binding"/>
    <property type="evidence" value="ECO:0007669"/>
    <property type="project" value="InterPro"/>
</dbReference>
<evidence type="ECO:0000256" key="2">
    <source>
        <dbReference type="ARBA" id="ARBA00023136"/>
    </source>
</evidence>
<dbReference type="InterPro" id="IPR012338">
    <property type="entry name" value="Beta-lactam/transpept-like"/>
</dbReference>
<proteinExistence type="predicted"/>
<dbReference type="InterPro" id="IPR036138">
    <property type="entry name" value="PBP_dimer_sf"/>
</dbReference>
<accession>A0A1G2RVF4</accession>
<evidence type="ECO:0000259" key="3">
    <source>
        <dbReference type="Pfam" id="PF00905"/>
    </source>
</evidence>
<dbReference type="AlphaFoldDB" id="A0A1G2RVF4"/>
<dbReference type="GO" id="GO:0071555">
    <property type="term" value="P:cell wall organization"/>
    <property type="evidence" value="ECO:0007669"/>
    <property type="project" value="TreeGrafter"/>
</dbReference>
<reference evidence="5 6" key="1">
    <citation type="journal article" date="2016" name="Nat. Commun.">
        <title>Thousands of microbial genomes shed light on interconnected biogeochemical processes in an aquifer system.</title>
        <authorList>
            <person name="Anantharaman K."/>
            <person name="Brown C.T."/>
            <person name="Hug L.A."/>
            <person name="Sharon I."/>
            <person name="Castelle C.J."/>
            <person name="Probst A.J."/>
            <person name="Thomas B.C."/>
            <person name="Singh A."/>
            <person name="Wilkins M.J."/>
            <person name="Karaoz U."/>
            <person name="Brodie E.L."/>
            <person name="Williams K.H."/>
            <person name="Hubbard S.S."/>
            <person name="Banfield J.F."/>
        </authorList>
    </citation>
    <scope>NUCLEOTIDE SEQUENCE [LARGE SCALE GENOMIC DNA]</scope>
</reference>
<feature type="domain" description="Penicillin-binding protein dimerisation" evidence="4">
    <location>
        <begin position="51"/>
        <end position="187"/>
    </location>
</feature>
<gene>
    <name evidence="5" type="ORF">A3J30_04320</name>
</gene>
<dbReference type="PANTHER" id="PTHR30627:SF1">
    <property type="entry name" value="PEPTIDOGLYCAN D,D-TRANSPEPTIDASE FTSI"/>
    <property type="match status" value="1"/>
</dbReference>
<dbReference type="Gene3D" id="3.90.1310.10">
    <property type="entry name" value="Penicillin-binding protein 2a (Domain 2)"/>
    <property type="match status" value="1"/>
</dbReference>
<dbReference type="Pfam" id="PF03717">
    <property type="entry name" value="PBP_dimer"/>
    <property type="match status" value="1"/>
</dbReference>
<dbReference type="SUPFAM" id="SSF56519">
    <property type="entry name" value="Penicillin binding protein dimerisation domain"/>
    <property type="match status" value="1"/>
</dbReference>
<evidence type="ECO:0000313" key="5">
    <source>
        <dbReference type="EMBL" id="OHA76369.1"/>
    </source>
</evidence>
<name>A0A1G2RVF4_9BACT</name>
<dbReference type="GO" id="GO:0005886">
    <property type="term" value="C:plasma membrane"/>
    <property type="evidence" value="ECO:0007669"/>
    <property type="project" value="TreeGrafter"/>
</dbReference>
<dbReference type="InterPro" id="IPR001460">
    <property type="entry name" value="PCN-bd_Tpept"/>
</dbReference>